<feature type="compositionally biased region" description="Polar residues" evidence="1">
    <location>
        <begin position="12"/>
        <end position="21"/>
    </location>
</feature>
<protein>
    <submittedName>
        <fullName evidence="2">Uncharacterized protein</fullName>
    </submittedName>
</protein>
<gene>
    <name evidence="2" type="ORF">QJS04_geneDACA001941</name>
</gene>
<sequence length="99" mass="11007">MNQGVFPHAEKQQNTISTSHATPRPPTKVPPLHDLDGLIRRPSSSSFTIAVVRFSLLASLSLLRLITYSSGMKTSIPKKKNIMPYVHLKSRLNAMILNI</sequence>
<evidence type="ECO:0000313" key="2">
    <source>
        <dbReference type="EMBL" id="KAK1260665.1"/>
    </source>
</evidence>
<proteinExistence type="predicted"/>
<reference evidence="2" key="1">
    <citation type="journal article" date="2023" name="Nat. Commun.">
        <title>Diploid and tetraploid genomes of Acorus and the evolution of monocots.</title>
        <authorList>
            <person name="Ma L."/>
            <person name="Liu K.W."/>
            <person name="Li Z."/>
            <person name="Hsiao Y.Y."/>
            <person name="Qi Y."/>
            <person name="Fu T."/>
            <person name="Tang G.D."/>
            <person name="Zhang D."/>
            <person name="Sun W.H."/>
            <person name="Liu D.K."/>
            <person name="Li Y."/>
            <person name="Chen G.Z."/>
            <person name="Liu X.D."/>
            <person name="Liao X.Y."/>
            <person name="Jiang Y.T."/>
            <person name="Yu X."/>
            <person name="Hao Y."/>
            <person name="Huang J."/>
            <person name="Zhao X.W."/>
            <person name="Ke S."/>
            <person name="Chen Y.Y."/>
            <person name="Wu W.L."/>
            <person name="Hsu J.L."/>
            <person name="Lin Y.F."/>
            <person name="Huang M.D."/>
            <person name="Li C.Y."/>
            <person name="Huang L."/>
            <person name="Wang Z.W."/>
            <person name="Zhao X."/>
            <person name="Zhong W.Y."/>
            <person name="Peng D.H."/>
            <person name="Ahmad S."/>
            <person name="Lan S."/>
            <person name="Zhang J.S."/>
            <person name="Tsai W.C."/>
            <person name="Van de Peer Y."/>
            <person name="Liu Z.J."/>
        </authorList>
    </citation>
    <scope>NUCLEOTIDE SEQUENCE</scope>
    <source>
        <strain evidence="2">SCP</strain>
    </source>
</reference>
<dbReference type="EMBL" id="JAUJYN010000011">
    <property type="protein sequence ID" value="KAK1260665.1"/>
    <property type="molecule type" value="Genomic_DNA"/>
</dbReference>
<evidence type="ECO:0000313" key="3">
    <source>
        <dbReference type="Proteomes" id="UP001179952"/>
    </source>
</evidence>
<keyword evidence="3" id="KW-1185">Reference proteome</keyword>
<evidence type="ECO:0000256" key="1">
    <source>
        <dbReference type="SAM" id="MobiDB-lite"/>
    </source>
</evidence>
<feature type="region of interest" description="Disordered" evidence="1">
    <location>
        <begin position="1"/>
        <end position="34"/>
    </location>
</feature>
<dbReference type="Proteomes" id="UP001179952">
    <property type="component" value="Unassembled WGS sequence"/>
</dbReference>
<comment type="caution">
    <text evidence="2">The sequence shown here is derived from an EMBL/GenBank/DDBJ whole genome shotgun (WGS) entry which is preliminary data.</text>
</comment>
<name>A0AAV9A9S2_ACOGR</name>
<reference evidence="2" key="2">
    <citation type="submission" date="2023-06" db="EMBL/GenBank/DDBJ databases">
        <authorList>
            <person name="Ma L."/>
            <person name="Liu K.-W."/>
            <person name="Li Z."/>
            <person name="Hsiao Y.-Y."/>
            <person name="Qi Y."/>
            <person name="Fu T."/>
            <person name="Tang G."/>
            <person name="Zhang D."/>
            <person name="Sun W.-H."/>
            <person name="Liu D.-K."/>
            <person name="Li Y."/>
            <person name="Chen G.-Z."/>
            <person name="Liu X.-D."/>
            <person name="Liao X.-Y."/>
            <person name="Jiang Y.-T."/>
            <person name="Yu X."/>
            <person name="Hao Y."/>
            <person name="Huang J."/>
            <person name="Zhao X.-W."/>
            <person name="Ke S."/>
            <person name="Chen Y.-Y."/>
            <person name="Wu W.-L."/>
            <person name="Hsu J.-L."/>
            <person name="Lin Y.-F."/>
            <person name="Huang M.-D."/>
            <person name="Li C.-Y."/>
            <person name="Huang L."/>
            <person name="Wang Z.-W."/>
            <person name="Zhao X."/>
            <person name="Zhong W.-Y."/>
            <person name="Peng D.-H."/>
            <person name="Ahmad S."/>
            <person name="Lan S."/>
            <person name="Zhang J.-S."/>
            <person name="Tsai W.-C."/>
            <person name="Van De Peer Y."/>
            <person name="Liu Z.-J."/>
        </authorList>
    </citation>
    <scope>NUCLEOTIDE SEQUENCE</scope>
    <source>
        <strain evidence="2">SCP</strain>
        <tissue evidence="2">Leaves</tissue>
    </source>
</reference>
<organism evidence="2 3">
    <name type="scientific">Acorus gramineus</name>
    <name type="common">Dwarf sweet flag</name>
    <dbReference type="NCBI Taxonomy" id="55184"/>
    <lineage>
        <taxon>Eukaryota</taxon>
        <taxon>Viridiplantae</taxon>
        <taxon>Streptophyta</taxon>
        <taxon>Embryophyta</taxon>
        <taxon>Tracheophyta</taxon>
        <taxon>Spermatophyta</taxon>
        <taxon>Magnoliopsida</taxon>
        <taxon>Liliopsida</taxon>
        <taxon>Acoraceae</taxon>
        <taxon>Acorus</taxon>
    </lineage>
</organism>
<accession>A0AAV9A9S2</accession>
<dbReference type="AlphaFoldDB" id="A0AAV9A9S2"/>